<feature type="transmembrane region" description="Helical" evidence="8">
    <location>
        <begin position="73"/>
        <end position="92"/>
    </location>
</feature>
<dbReference type="EMBL" id="QZBT01000058">
    <property type="protein sequence ID" value="THZ83528.1"/>
    <property type="molecule type" value="Genomic_DNA"/>
</dbReference>
<dbReference type="InterPro" id="IPR057683">
    <property type="entry name" value="DUF7923"/>
</dbReference>
<keyword evidence="2" id="KW-0813">Transport</keyword>
<keyword evidence="7" id="KW-0479">Metal-binding</keyword>
<dbReference type="Pfam" id="PF25543">
    <property type="entry name" value="zf-CCCH_tandem"/>
    <property type="match status" value="1"/>
</dbReference>
<comment type="caution">
    <text evidence="12">The sequence shown here is derived from an EMBL/GenBank/DDBJ whole genome shotgun (WGS) entry which is preliminary data.</text>
</comment>
<proteinExistence type="predicted"/>
<keyword evidence="6 8" id="KW-0472">Membrane</keyword>
<gene>
    <name evidence="12" type="ORF">D6C84_04894</name>
</gene>
<dbReference type="InterPro" id="IPR057654">
    <property type="entry name" value="Znf-CCCH_tandem"/>
</dbReference>
<evidence type="ECO:0000259" key="10">
    <source>
        <dbReference type="PROSITE" id="PS50103"/>
    </source>
</evidence>
<dbReference type="Pfam" id="PF25542">
    <property type="entry name" value="zf-CCCH_12"/>
    <property type="match status" value="1"/>
</dbReference>
<evidence type="ECO:0008006" key="14">
    <source>
        <dbReference type="Google" id="ProtNLM"/>
    </source>
</evidence>
<feature type="zinc finger region" description="C3H1-type" evidence="7">
    <location>
        <begin position="707"/>
        <end position="734"/>
    </location>
</feature>
<keyword evidence="9" id="KW-0732">Signal</keyword>
<feature type="domain" description="Cytochrome b561" evidence="11">
    <location>
        <begin position="40"/>
        <end position="228"/>
    </location>
</feature>
<evidence type="ECO:0000256" key="6">
    <source>
        <dbReference type="ARBA" id="ARBA00023136"/>
    </source>
</evidence>
<evidence type="ECO:0000313" key="12">
    <source>
        <dbReference type="EMBL" id="THZ83528.1"/>
    </source>
</evidence>
<feature type="signal peptide" evidence="9">
    <location>
        <begin position="1"/>
        <end position="21"/>
    </location>
</feature>
<dbReference type="Proteomes" id="UP000310039">
    <property type="component" value="Unassembled WGS sequence"/>
</dbReference>
<feature type="transmembrane region" description="Helical" evidence="8">
    <location>
        <begin position="104"/>
        <end position="128"/>
    </location>
</feature>
<evidence type="ECO:0000256" key="1">
    <source>
        <dbReference type="ARBA" id="ARBA00004370"/>
    </source>
</evidence>
<sequence>MGYSSTLAAIALSIGSTYAWGWGGGDDSGGSSSSGSSGYGSGSSGSSSSGFGGSAGFSIPFGGDFEKAQRAQIAHGVLASLAFVIFFPFGAISIRLFSFRGLLWFHAIVQVLAYLIYIAAFGIGIYLATQIRRLDHAHPIIGIVLFVLIFFQPFLGYIHHRLFKKYKRRTFWSYAHLWLGRIIITLGMINGGLGLQLANNTRKGEIAYGVVAGFVWVVYIISIFVGESKRRRDRKAAVRAEAEPKRNESDSSDSRIRTNYYAYACDSVPFYEYSHRRLKVHSVKLAQTIQSYTHYHLLALRNVTIMSGPPMSSGHTNGHTDTQSFLGGLESQLEGFRRSDAERDALVQEVIHKYAELQQQYHNKSEDYENELASRRMWQAQARNFERSLQTTNMGLEANGFVLALIDGDGAIFHDYLYKAGMDGGADAAQELYTQIRTHVAECYPDRNTSGYDIMVQIFYNMEGLSHKLKSLGVFKNPNEMAPFARAFSLNKSLFSFIDVGSGKERADHKVRETLRLFLPNMQCKHVIFGGCHDNGYLPTLDPYKRDQNTAPRISLLETLPIQPGFTQLGFKVVQFPTVFRSDPLPDRQSFASPVVQNAAAFQPKPVLPTRTNSAATGGVSVSPAATPVLAQAAAVKTVTPQSSSDTTGGASSWATVGKGAPKTINVATKKAPARKCILLNAFDERIDAVLPRTDQAAAARLSERVRNKKVCNNYHLNGKCEAGKYCDYDHGERLSPGEQLVLKHRARTRSCPDRGACRDFDCTNGHVCPYGQECYNDKCWFEEVHDVDTKVISRLFEDGEQEWILK</sequence>
<feature type="domain" description="C3H1-type" evidence="10">
    <location>
        <begin position="707"/>
        <end position="734"/>
    </location>
</feature>
<evidence type="ECO:0000256" key="7">
    <source>
        <dbReference type="PROSITE-ProRule" id="PRU00723"/>
    </source>
</evidence>
<feature type="transmembrane region" description="Helical" evidence="8">
    <location>
        <begin position="206"/>
        <end position="225"/>
    </location>
</feature>
<keyword evidence="5 8" id="KW-1133">Transmembrane helix</keyword>
<keyword evidence="7" id="KW-0862">Zinc</keyword>
<name>A0A4S9XTV9_AURPU</name>
<evidence type="ECO:0000259" key="11">
    <source>
        <dbReference type="PROSITE" id="PS50939"/>
    </source>
</evidence>
<accession>A0A4S9XTV9</accession>
<dbReference type="Pfam" id="PF25540">
    <property type="entry name" value="DUF7923"/>
    <property type="match status" value="1"/>
</dbReference>
<dbReference type="PROSITE" id="PS50939">
    <property type="entry name" value="CYTOCHROME_B561"/>
    <property type="match status" value="1"/>
</dbReference>
<evidence type="ECO:0000256" key="8">
    <source>
        <dbReference type="SAM" id="Phobius"/>
    </source>
</evidence>
<dbReference type="GO" id="GO:0008270">
    <property type="term" value="F:zinc ion binding"/>
    <property type="evidence" value="ECO:0007669"/>
    <property type="project" value="UniProtKB-KW"/>
</dbReference>
<keyword evidence="4" id="KW-0249">Electron transport</keyword>
<dbReference type="PROSITE" id="PS50103">
    <property type="entry name" value="ZF_C3H1"/>
    <property type="match status" value="1"/>
</dbReference>
<comment type="subcellular location">
    <subcellularLocation>
        <location evidence="1">Membrane</location>
    </subcellularLocation>
</comment>
<dbReference type="InterPro" id="IPR006593">
    <property type="entry name" value="Cyt_b561/ferric_Rdtase_TM"/>
</dbReference>
<evidence type="ECO:0000256" key="3">
    <source>
        <dbReference type="ARBA" id="ARBA00022692"/>
    </source>
</evidence>
<feature type="chain" id="PRO_5021015339" description="C3H1-type domain-containing protein" evidence="9">
    <location>
        <begin position="22"/>
        <end position="807"/>
    </location>
</feature>
<dbReference type="Gene3D" id="1.20.120.1770">
    <property type="match status" value="1"/>
</dbReference>
<evidence type="ECO:0000256" key="2">
    <source>
        <dbReference type="ARBA" id="ARBA00022448"/>
    </source>
</evidence>
<dbReference type="GO" id="GO:0016020">
    <property type="term" value="C:membrane"/>
    <property type="evidence" value="ECO:0007669"/>
    <property type="project" value="UniProtKB-SubCell"/>
</dbReference>
<evidence type="ECO:0000256" key="9">
    <source>
        <dbReference type="SAM" id="SignalP"/>
    </source>
</evidence>
<feature type="transmembrane region" description="Helical" evidence="8">
    <location>
        <begin position="171"/>
        <end position="194"/>
    </location>
</feature>
<evidence type="ECO:0000313" key="13">
    <source>
        <dbReference type="Proteomes" id="UP000310039"/>
    </source>
</evidence>
<dbReference type="CDD" id="cd08760">
    <property type="entry name" value="Cyt_b561_FRRS1_like"/>
    <property type="match status" value="1"/>
</dbReference>
<dbReference type="SMART" id="SM00665">
    <property type="entry name" value="B561"/>
    <property type="match status" value="1"/>
</dbReference>
<evidence type="ECO:0000256" key="5">
    <source>
        <dbReference type="ARBA" id="ARBA00022989"/>
    </source>
</evidence>
<keyword evidence="7" id="KW-0863">Zinc-finger</keyword>
<organism evidence="12 13">
    <name type="scientific">Aureobasidium pullulans</name>
    <name type="common">Black yeast</name>
    <name type="synonym">Pullularia pullulans</name>
    <dbReference type="NCBI Taxonomy" id="5580"/>
    <lineage>
        <taxon>Eukaryota</taxon>
        <taxon>Fungi</taxon>
        <taxon>Dikarya</taxon>
        <taxon>Ascomycota</taxon>
        <taxon>Pezizomycotina</taxon>
        <taxon>Dothideomycetes</taxon>
        <taxon>Dothideomycetidae</taxon>
        <taxon>Dothideales</taxon>
        <taxon>Saccotheciaceae</taxon>
        <taxon>Aureobasidium</taxon>
    </lineage>
</organism>
<dbReference type="PANTHER" id="PTHR37543">
    <property type="entry name" value="CCCH ZINC FINGER DNA BINDING PROTEIN (AFU_ORTHOLOGUE AFUA_5G12760)"/>
    <property type="match status" value="1"/>
</dbReference>
<dbReference type="InterPro" id="IPR000571">
    <property type="entry name" value="Znf_CCCH"/>
</dbReference>
<dbReference type="PANTHER" id="PTHR37543:SF1">
    <property type="entry name" value="CCCH ZINC FINGER DNA BINDING PROTEIN (AFU_ORTHOLOGUE AFUA_5G12760)"/>
    <property type="match status" value="1"/>
</dbReference>
<evidence type="ECO:0000256" key="4">
    <source>
        <dbReference type="ARBA" id="ARBA00022982"/>
    </source>
</evidence>
<protein>
    <recommendedName>
        <fullName evidence="14">C3H1-type domain-containing protein</fullName>
    </recommendedName>
</protein>
<reference evidence="12 13" key="1">
    <citation type="submission" date="2018-10" db="EMBL/GenBank/DDBJ databases">
        <title>Fifty Aureobasidium pullulans genomes reveal a recombining polyextremotolerant generalist.</title>
        <authorList>
            <person name="Gostincar C."/>
            <person name="Turk M."/>
            <person name="Zajc J."/>
            <person name="Gunde-Cimerman N."/>
        </authorList>
    </citation>
    <scope>NUCLEOTIDE SEQUENCE [LARGE SCALE GENOMIC DNA]</scope>
    <source>
        <strain evidence="12 13">EXF-3403</strain>
    </source>
</reference>
<keyword evidence="3 8" id="KW-0812">Transmembrane</keyword>
<dbReference type="AlphaFoldDB" id="A0A4S9XTV9"/>
<feature type="transmembrane region" description="Helical" evidence="8">
    <location>
        <begin position="140"/>
        <end position="159"/>
    </location>
</feature>